<accession>A0A949U040</accession>
<keyword evidence="2" id="KW-1185">Reference proteome</keyword>
<name>A0A949U040_9CLOT</name>
<reference evidence="1" key="1">
    <citation type="submission" date="2020-12" db="EMBL/GenBank/DDBJ databases">
        <title>Clostridium thailandense sp. nov., a novel acetogenic bacterium isolated from peat land soil in Thailand.</title>
        <authorList>
            <person name="Chaikitkaew S."/>
            <person name="Birkeland N.K."/>
        </authorList>
    </citation>
    <scope>NUCLEOTIDE SEQUENCE</scope>
    <source>
        <strain evidence="1">PL3</strain>
    </source>
</reference>
<gene>
    <name evidence="1" type="ORF">I6U48_28770</name>
</gene>
<evidence type="ECO:0000313" key="2">
    <source>
        <dbReference type="Proteomes" id="UP000694308"/>
    </source>
</evidence>
<sequence length="110" mass="12801">MNISLSMLIEKLEHHKPQTYITRQEPIYIKAIKQISKNQTLFESSILYMSKASLLPQTDIYSDPINLLCISDTPLPSQYLESSNFNLIVLENCNDFFQKINFRKGIFNLI</sequence>
<dbReference type="Proteomes" id="UP000694308">
    <property type="component" value="Unassembled WGS sequence"/>
</dbReference>
<organism evidence="1 2">
    <name type="scientific">Clostridium thailandense</name>
    <dbReference type="NCBI Taxonomy" id="2794346"/>
    <lineage>
        <taxon>Bacteria</taxon>
        <taxon>Bacillati</taxon>
        <taxon>Bacillota</taxon>
        <taxon>Clostridia</taxon>
        <taxon>Eubacteriales</taxon>
        <taxon>Clostridiaceae</taxon>
        <taxon>Clostridium</taxon>
    </lineage>
</organism>
<evidence type="ECO:0000313" key="1">
    <source>
        <dbReference type="EMBL" id="MBV7276866.1"/>
    </source>
</evidence>
<protein>
    <submittedName>
        <fullName evidence="1">Uncharacterized protein</fullName>
    </submittedName>
</protein>
<dbReference type="RefSeq" id="WP_218323946.1">
    <property type="nucleotide sequence ID" value="NZ_JAEEGC010000219.1"/>
</dbReference>
<proteinExistence type="predicted"/>
<comment type="caution">
    <text evidence="1">The sequence shown here is derived from an EMBL/GenBank/DDBJ whole genome shotgun (WGS) entry which is preliminary data.</text>
</comment>
<dbReference type="EMBL" id="JAEEGC010000219">
    <property type="protein sequence ID" value="MBV7276866.1"/>
    <property type="molecule type" value="Genomic_DNA"/>
</dbReference>
<dbReference type="AlphaFoldDB" id="A0A949U040"/>